<evidence type="ECO:0000313" key="2">
    <source>
        <dbReference type="Proteomes" id="UP000637267"/>
    </source>
</evidence>
<evidence type="ECO:0000313" key="1">
    <source>
        <dbReference type="EMBL" id="GGP23029.1"/>
    </source>
</evidence>
<sequence length="138" mass="15648">MSTYPSDTRKRYKTKAFEAWFEVLRIEWKLYDGVPLFEVALGTKAIWWSKQILKRLTAERLLAAVSKDSSLSTTLVDYLNNLRSAPLSDSGFAVQSLYMDSSVSDLKVSQLLSLASDVMGQDQLIRVQQSRGNTTWAF</sequence>
<protein>
    <submittedName>
        <fullName evidence="1">Uncharacterized protein</fullName>
    </submittedName>
</protein>
<comment type="caution">
    <text evidence="1">The sequence shown here is derived from an EMBL/GenBank/DDBJ whole genome shotgun (WGS) entry which is preliminary data.</text>
</comment>
<name>A0ABQ2PBW7_9NEIS</name>
<keyword evidence="2" id="KW-1185">Reference proteome</keyword>
<gene>
    <name evidence="1" type="ORF">GCM10010970_30290</name>
</gene>
<dbReference type="EMBL" id="BMLX01000004">
    <property type="protein sequence ID" value="GGP23029.1"/>
    <property type="molecule type" value="Genomic_DNA"/>
</dbReference>
<reference evidence="2" key="1">
    <citation type="journal article" date="2019" name="Int. J. Syst. Evol. Microbiol.">
        <title>The Global Catalogue of Microorganisms (GCM) 10K type strain sequencing project: providing services to taxonomists for standard genome sequencing and annotation.</title>
        <authorList>
            <consortium name="The Broad Institute Genomics Platform"/>
            <consortium name="The Broad Institute Genome Sequencing Center for Infectious Disease"/>
            <person name="Wu L."/>
            <person name="Ma J."/>
        </authorList>
    </citation>
    <scope>NUCLEOTIDE SEQUENCE [LARGE SCALE GENOMIC DNA]</scope>
    <source>
        <strain evidence="2">CGMCC 1.8859</strain>
    </source>
</reference>
<dbReference type="Proteomes" id="UP000637267">
    <property type="component" value="Unassembled WGS sequence"/>
</dbReference>
<proteinExistence type="predicted"/>
<dbReference type="RefSeq" id="WP_188705202.1">
    <property type="nucleotide sequence ID" value="NZ_BMLX01000004.1"/>
</dbReference>
<accession>A0ABQ2PBW7</accession>
<organism evidence="1 2">
    <name type="scientific">Silvimonas iriomotensis</name>
    <dbReference type="NCBI Taxonomy" id="449662"/>
    <lineage>
        <taxon>Bacteria</taxon>
        <taxon>Pseudomonadati</taxon>
        <taxon>Pseudomonadota</taxon>
        <taxon>Betaproteobacteria</taxon>
        <taxon>Neisseriales</taxon>
        <taxon>Chitinibacteraceae</taxon>
        <taxon>Silvimonas</taxon>
    </lineage>
</organism>